<evidence type="ECO:0000313" key="8">
    <source>
        <dbReference type="Proteomes" id="UP000054383"/>
    </source>
</evidence>
<dbReference type="PANTHER" id="PTHR23502:SF160">
    <property type="entry name" value="MAJOR FACILITATOR SUPERFAMILY (MFS) PROFILE DOMAIN-CONTAINING PROTEIN-RELATED"/>
    <property type="match status" value="1"/>
</dbReference>
<feature type="transmembrane region" description="Helical" evidence="5">
    <location>
        <begin position="250"/>
        <end position="274"/>
    </location>
</feature>
<name>A0A0U1M8U0_TALIS</name>
<feature type="transmembrane region" description="Helical" evidence="5">
    <location>
        <begin position="370"/>
        <end position="390"/>
    </location>
</feature>
<proteinExistence type="predicted"/>
<dbReference type="InterPro" id="IPR036259">
    <property type="entry name" value="MFS_trans_sf"/>
</dbReference>
<evidence type="ECO:0000256" key="5">
    <source>
        <dbReference type="SAM" id="Phobius"/>
    </source>
</evidence>
<sequence length="464" mass="50665">MVFLANMYAAGIATGFNELGMEFRVDPSQLGKTIAYPVLAQGAGNLLWTPTSICLGKRPTIIAALVVFLVATIWSIKATSFDSLLASRVIGGFAGGSIDSLGPAIVSDLYMERYFATAMAVFSFSLSGGSQIGPMIAGFLIQARGWRWFFILCSILIAVNLVSVLLFFPETNYRRIFYEEETANEVEKQASQMIEFQEEYTKSGSTPRSSSLTRQYAGSYWKDLVDFRNRGVDEQGLYGWPRQFSLPFRFFLVPQVLFATISYGIFLAGTVMISTISPQILSPPPYLFTSSAIGLFTLSSFIGVVVAYPIAGPLTDYLSRVLGRKYHSETHVPEDRLPALVVPFIIAPPGLLVFAYVISNRGSIYAAATGYAMQVSGLVLVPSAVLSVVVDGWPESGSEALVLINAGKNAIAFGLTLCSSDWLTSEGLVKMSWEMTAIQWAILSLGVIVYFLGPWARKKTAWLL</sequence>
<dbReference type="PANTHER" id="PTHR23502">
    <property type="entry name" value="MAJOR FACILITATOR SUPERFAMILY"/>
    <property type="match status" value="1"/>
</dbReference>
<protein>
    <submittedName>
        <fullName evidence="7">Putative MFS-type transporter C1271,10c</fullName>
    </submittedName>
</protein>
<feature type="transmembrane region" description="Helical" evidence="5">
    <location>
        <begin position="286"/>
        <end position="311"/>
    </location>
</feature>
<dbReference type="EMBL" id="CVMT01000011">
    <property type="protein sequence ID" value="CRG92063.1"/>
    <property type="molecule type" value="Genomic_DNA"/>
</dbReference>
<dbReference type="PROSITE" id="PS50850">
    <property type="entry name" value="MFS"/>
    <property type="match status" value="1"/>
</dbReference>
<dbReference type="OrthoDB" id="2585655at2759"/>
<dbReference type="Pfam" id="PF07690">
    <property type="entry name" value="MFS_1"/>
    <property type="match status" value="1"/>
</dbReference>
<evidence type="ECO:0000259" key="6">
    <source>
        <dbReference type="PROSITE" id="PS50850"/>
    </source>
</evidence>
<reference evidence="7 8" key="1">
    <citation type="submission" date="2015-04" db="EMBL/GenBank/DDBJ databases">
        <authorList>
            <person name="Syromyatnikov M.Y."/>
            <person name="Popov V.N."/>
        </authorList>
    </citation>
    <scope>NUCLEOTIDE SEQUENCE [LARGE SCALE GENOMIC DNA]</scope>
    <source>
        <strain evidence="7">WF-38-12</strain>
    </source>
</reference>
<accession>A0A0U1M8U0</accession>
<dbReference type="GO" id="GO:0005886">
    <property type="term" value="C:plasma membrane"/>
    <property type="evidence" value="ECO:0007669"/>
    <property type="project" value="TreeGrafter"/>
</dbReference>
<evidence type="ECO:0000256" key="1">
    <source>
        <dbReference type="ARBA" id="ARBA00004141"/>
    </source>
</evidence>
<dbReference type="OMA" id="CAILMNI"/>
<feature type="transmembrane region" description="Helical" evidence="5">
    <location>
        <begin position="437"/>
        <end position="456"/>
    </location>
</feature>
<dbReference type="SUPFAM" id="SSF103473">
    <property type="entry name" value="MFS general substrate transporter"/>
    <property type="match status" value="1"/>
</dbReference>
<keyword evidence="3 5" id="KW-1133">Transmembrane helix</keyword>
<gene>
    <name evidence="7" type="ORF">PISL3812_09118</name>
</gene>
<dbReference type="STRING" id="28573.A0A0U1M8U0"/>
<organism evidence="7 8">
    <name type="scientific">Talaromyces islandicus</name>
    <name type="common">Penicillium islandicum</name>
    <dbReference type="NCBI Taxonomy" id="28573"/>
    <lineage>
        <taxon>Eukaryota</taxon>
        <taxon>Fungi</taxon>
        <taxon>Dikarya</taxon>
        <taxon>Ascomycota</taxon>
        <taxon>Pezizomycotina</taxon>
        <taxon>Eurotiomycetes</taxon>
        <taxon>Eurotiomycetidae</taxon>
        <taxon>Eurotiales</taxon>
        <taxon>Trichocomaceae</taxon>
        <taxon>Talaromyces</taxon>
        <taxon>Talaromyces sect. Islandici</taxon>
    </lineage>
</organism>
<dbReference type="AlphaFoldDB" id="A0A0U1M8U0"/>
<feature type="transmembrane region" description="Helical" evidence="5">
    <location>
        <begin position="337"/>
        <end position="358"/>
    </location>
</feature>
<dbReference type="InterPro" id="IPR011701">
    <property type="entry name" value="MFS"/>
</dbReference>
<evidence type="ECO:0000313" key="7">
    <source>
        <dbReference type="EMBL" id="CRG92063.1"/>
    </source>
</evidence>
<dbReference type="Proteomes" id="UP000054383">
    <property type="component" value="Unassembled WGS sequence"/>
</dbReference>
<dbReference type="GO" id="GO:0022857">
    <property type="term" value="F:transmembrane transporter activity"/>
    <property type="evidence" value="ECO:0007669"/>
    <property type="project" value="InterPro"/>
</dbReference>
<keyword evidence="4 5" id="KW-0472">Membrane</keyword>
<comment type="subcellular location">
    <subcellularLocation>
        <location evidence="1">Membrane</location>
        <topology evidence="1">Multi-pass membrane protein</topology>
    </subcellularLocation>
</comment>
<dbReference type="Gene3D" id="1.20.1250.20">
    <property type="entry name" value="MFS general substrate transporter like domains"/>
    <property type="match status" value="1"/>
</dbReference>
<feature type="transmembrane region" description="Helical" evidence="5">
    <location>
        <begin position="60"/>
        <end position="76"/>
    </location>
</feature>
<keyword evidence="2 5" id="KW-0812">Transmembrane</keyword>
<feature type="transmembrane region" description="Helical" evidence="5">
    <location>
        <begin position="148"/>
        <end position="168"/>
    </location>
</feature>
<feature type="domain" description="Major facilitator superfamily (MFS) profile" evidence="6">
    <location>
        <begin position="1"/>
        <end position="464"/>
    </location>
</feature>
<evidence type="ECO:0000256" key="4">
    <source>
        <dbReference type="ARBA" id="ARBA00023136"/>
    </source>
</evidence>
<evidence type="ECO:0000256" key="2">
    <source>
        <dbReference type="ARBA" id="ARBA00022692"/>
    </source>
</evidence>
<feature type="transmembrane region" description="Helical" evidence="5">
    <location>
        <begin position="114"/>
        <end position="141"/>
    </location>
</feature>
<evidence type="ECO:0000256" key="3">
    <source>
        <dbReference type="ARBA" id="ARBA00022989"/>
    </source>
</evidence>
<keyword evidence="8" id="KW-1185">Reference proteome</keyword>
<dbReference type="InterPro" id="IPR020846">
    <property type="entry name" value="MFS_dom"/>
</dbReference>